<protein>
    <recommendedName>
        <fullName evidence="1">RNase H type-1 domain-containing protein</fullName>
    </recommendedName>
</protein>
<dbReference type="GO" id="GO:0003676">
    <property type="term" value="F:nucleic acid binding"/>
    <property type="evidence" value="ECO:0007669"/>
    <property type="project" value="InterPro"/>
</dbReference>
<organism evidence="2 3">
    <name type="scientific">Morella rubra</name>
    <name type="common">Chinese bayberry</name>
    <dbReference type="NCBI Taxonomy" id="262757"/>
    <lineage>
        <taxon>Eukaryota</taxon>
        <taxon>Viridiplantae</taxon>
        <taxon>Streptophyta</taxon>
        <taxon>Embryophyta</taxon>
        <taxon>Tracheophyta</taxon>
        <taxon>Spermatophyta</taxon>
        <taxon>Magnoliopsida</taxon>
        <taxon>eudicotyledons</taxon>
        <taxon>Gunneridae</taxon>
        <taxon>Pentapetalae</taxon>
        <taxon>rosids</taxon>
        <taxon>fabids</taxon>
        <taxon>Fagales</taxon>
        <taxon>Myricaceae</taxon>
        <taxon>Morella</taxon>
    </lineage>
</organism>
<name>A0A6A1VGP1_9ROSI</name>
<dbReference type="AlphaFoldDB" id="A0A6A1VGP1"/>
<dbReference type="Proteomes" id="UP000516437">
    <property type="component" value="Chromosome 5"/>
</dbReference>
<dbReference type="Pfam" id="PF13456">
    <property type="entry name" value="RVT_3"/>
    <property type="match status" value="1"/>
</dbReference>
<keyword evidence="3" id="KW-1185">Reference proteome</keyword>
<feature type="domain" description="RNase H type-1" evidence="1">
    <location>
        <begin position="88"/>
        <end position="160"/>
    </location>
</feature>
<dbReference type="PANTHER" id="PTHR47723:SF19">
    <property type="entry name" value="POLYNUCLEOTIDYL TRANSFERASE, RIBONUCLEASE H-LIKE SUPERFAMILY PROTEIN"/>
    <property type="match status" value="1"/>
</dbReference>
<evidence type="ECO:0000259" key="1">
    <source>
        <dbReference type="Pfam" id="PF13456"/>
    </source>
</evidence>
<dbReference type="GO" id="GO:0004523">
    <property type="term" value="F:RNA-DNA hybrid ribonuclease activity"/>
    <property type="evidence" value="ECO:0007669"/>
    <property type="project" value="InterPro"/>
</dbReference>
<dbReference type="InterPro" id="IPR053151">
    <property type="entry name" value="RNase_H-like"/>
</dbReference>
<gene>
    <name evidence="2" type="ORF">CJ030_MR5G017882</name>
</gene>
<sequence>MKFVLNCSNLPPDRQEEWNWMMLNIALIIDTIWYTRNGVVHDGKEFDIWELVNSIHRRYFEHQADWEGSAGTRDCPWTLPLEGMLKINFDVAVRANEVCAAAVCRNHKGELLCVRLKKARGSAPLKSEAIAARLAFNMAAEFMDQPVVVEGDSLMLVEQVLHTDTIPDWLIEAEVSTIYRLRQWNANWKL</sequence>
<comment type="caution">
    <text evidence="2">The sequence shown here is derived from an EMBL/GenBank/DDBJ whole genome shotgun (WGS) entry which is preliminary data.</text>
</comment>
<dbReference type="EMBL" id="RXIC02000023">
    <property type="protein sequence ID" value="KAB1212032.1"/>
    <property type="molecule type" value="Genomic_DNA"/>
</dbReference>
<accession>A0A6A1VGP1</accession>
<dbReference type="InterPro" id="IPR002156">
    <property type="entry name" value="RNaseH_domain"/>
</dbReference>
<dbReference type="PANTHER" id="PTHR47723">
    <property type="entry name" value="OS05G0353850 PROTEIN"/>
    <property type="match status" value="1"/>
</dbReference>
<dbReference type="OrthoDB" id="1690312at2759"/>
<evidence type="ECO:0000313" key="3">
    <source>
        <dbReference type="Proteomes" id="UP000516437"/>
    </source>
</evidence>
<evidence type="ECO:0000313" key="2">
    <source>
        <dbReference type="EMBL" id="KAB1212032.1"/>
    </source>
</evidence>
<reference evidence="2 3" key="1">
    <citation type="journal article" date="2019" name="Plant Biotechnol. J.">
        <title>The red bayberry genome and genetic basis of sex determination.</title>
        <authorList>
            <person name="Jia H.M."/>
            <person name="Jia H.J."/>
            <person name="Cai Q.L."/>
            <person name="Wang Y."/>
            <person name="Zhao H.B."/>
            <person name="Yang W.F."/>
            <person name="Wang G.Y."/>
            <person name="Li Y.H."/>
            <person name="Zhan D.L."/>
            <person name="Shen Y.T."/>
            <person name="Niu Q.F."/>
            <person name="Chang L."/>
            <person name="Qiu J."/>
            <person name="Zhao L."/>
            <person name="Xie H.B."/>
            <person name="Fu W.Y."/>
            <person name="Jin J."/>
            <person name="Li X.W."/>
            <person name="Jiao Y."/>
            <person name="Zhou C.C."/>
            <person name="Tu T."/>
            <person name="Chai C.Y."/>
            <person name="Gao J.L."/>
            <person name="Fan L.J."/>
            <person name="van de Weg E."/>
            <person name="Wang J.Y."/>
            <person name="Gao Z.S."/>
        </authorList>
    </citation>
    <scope>NUCLEOTIDE SEQUENCE [LARGE SCALE GENOMIC DNA]</scope>
    <source>
        <tissue evidence="2">Leaves</tissue>
    </source>
</reference>
<proteinExistence type="predicted"/>